<keyword evidence="3" id="KW-1185">Reference proteome</keyword>
<organism evidence="2 3">
    <name type="scientific">Caenorhabditis japonica</name>
    <dbReference type="NCBI Taxonomy" id="281687"/>
    <lineage>
        <taxon>Eukaryota</taxon>
        <taxon>Metazoa</taxon>
        <taxon>Ecdysozoa</taxon>
        <taxon>Nematoda</taxon>
        <taxon>Chromadorea</taxon>
        <taxon>Rhabditida</taxon>
        <taxon>Rhabditina</taxon>
        <taxon>Rhabditomorpha</taxon>
        <taxon>Rhabditoidea</taxon>
        <taxon>Rhabditidae</taxon>
        <taxon>Peloderinae</taxon>
        <taxon>Caenorhabditis</taxon>
    </lineage>
</organism>
<evidence type="ECO:0000259" key="1">
    <source>
        <dbReference type="Pfam" id="PF21517"/>
    </source>
</evidence>
<dbReference type="Gene3D" id="1.10.10.10">
    <property type="entry name" value="Winged helix-like DNA-binding domain superfamily/Winged helix DNA-binding domain"/>
    <property type="match status" value="1"/>
</dbReference>
<reference evidence="3" key="1">
    <citation type="submission" date="2010-08" db="EMBL/GenBank/DDBJ databases">
        <authorList>
            <consortium name="Caenorhabditis japonica Sequencing Consortium"/>
            <person name="Wilson R.K."/>
        </authorList>
    </citation>
    <scope>NUCLEOTIDE SEQUENCE [LARGE SCALE GENOMIC DNA]</scope>
    <source>
        <strain evidence="3">DF5081</strain>
    </source>
</reference>
<dbReference type="EnsemblMetazoa" id="CJA42409a.1">
    <property type="protein sequence ID" value="CJA42409a.1"/>
    <property type="gene ID" value="WBGene00218257"/>
</dbReference>
<evidence type="ECO:0000313" key="3">
    <source>
        <dbReference type="Proteomes" id="UP000005237"/>
    </source>
</evidence>
<sequence>MPRLVKKSRSSIRCYLSDPVSYGQKHNKYSGRKRKASSRDERNFIRTASNSSKSLNEINAELGIDVCPFLSLSSVTDVAHIHSNKTILPLTPATPQRTCSRVKESKCSIGQLAAWTSIRLRIYEFRCNRAPPTRMRDERRRGVSLAQCPKLVQPQIRSARIRSGTNPHCAPIRIRPNTKCPNRKCYESELVLFVTARINNARISNGTNPKWYESETPDSELFYAVQPQIRSARIQSGTNPHCARIRNRPNPKCSNTNCYESELVQIATARIHNARISSGTNPKWYKSEMPESEVAELAKSELRETAKNSNETPRVLYNVLKSRYDAEVIMRAGGNSFLLHEKVMNQGKVIVFASESGLEILAKSNIILADGTFDVTPDGFCQIFTIHAYISESVIRPVVFALLPSKELSAYDAVLSAICSNPILMNWKPQLVISEFIAYLEKYYINGVGSNPAAFPPDSWTCAEVTRNAIHRTTNALEVWHRMLKPVIHQTNGLRKIRLSDLIEKLKEEESRTDSDAKALSLNPNYKVSSNRRMSNVAKDQRLLRAIRNTPAPPNLPLTGLSYLKSISLALKS</sequence>
<dbReference type="InterPro" id="IPR036388">
    <property type="entry name" value="WH-like_DNA-bd_sf"/>
</dbReference>
<protein>
    <recommendedName>
        <fullName evidence="1">Transposable element Tc3 transposase-like DNA-binding HTH domain-containing protein</fullName>
    </recommendedName>
</protein>
<accession>A0A8R1EUN4</accession>
<dbReference type="Pfam" id="PF21517">
    <property type="entry name" value="HTH_Tnp_Tc3_2_like"/>
    <property type="match status" value="1"/>
</dbReference>
<reference evidence="2" key="2">
    <citation type="submission" date="2022-06" db="UniProtKB">
        <authorList>
            <consortium name="EnsemblMetazoa"/>
        </authorList>
    </citation>
    <scope>IDENTIFICATION</scope>
    <source>
        <strain evidence="2">DF5081</strain>
    </source>
</reference>
<proteinExistence type="predicted"/>
<name>A0A8R1EUN4_CAEJA</name>
<feature type="domain" description="Transposable element Tc3 transposase-like DNA-binding HTH" evidence="1">
    <location>
        <begin position="39"/>
        <end position="67"/>
    </location>
</feature>
<dbReference type="Proteomes" id="UP000005237">
    <property type="component" value="Unassembled WGS sequence"/>
</dbReference>
<evidence type="ECO:0000313" key="2">
    <source>
        <dbReference type="EnsemblMetazoa" id="CJA42409a.1"/>
    </source>
</evidence>
<dbReference type="AlphaFoldDB" id="A0A8R1EUN4"/>
<dbReference type="InterPro" id="IPR048703">
    <property type="entry name" value="Tnp_Tc3-like_HTH"/>
</dbReference>